<dbReference type="Proteomes" id="UP000198916">
    <property type="component" value="Unassembled WGS sequence"/>
</dbReference>
<feature type="transmembrane region" description="Helical" evidence="1">
    <location>
        <begin position="162"/>
        <end position="180"/>
    </location>
</feature>
<keyword evidence="1" id="KW-1133">Transmembrane helix</keyword>
<protein>
    <submittedName>
        <fullName evidence="2">Uncharacterized protein</fullName>
    </submittedName>
</protein>
<feature type="transmembrane region" description="Helical" evidence="1">
    <location>
        <begin position="24"/>
        <end position="47"/>
    </location>
</feature>
<name>A0A1H7U6Z3_9SPHI</name>
<gene>
    <name evidence="2" type="ORF">SAMN05421740_1145</name>
</gene>
<keyword evidence="1" id="KW-0812">Transmembrane</keyword>
<feature type="transmembrane region" description="Helical" evidence="1">
    <location>
        <begin position="112"/>
        <end position="132"/>
    </location>
</feature>
<proteinExistence type="predicted"/>
<feature type="transmembrane region" description="Helical" evidence="1">
    <location>
        <begin position="138"/>
        <end position="155"/>
    </location>
</feature>
<reference evidence="3" key="1">
    <citation type="submission" date="2016-10" db="EMBL/GenBank/DDBJ databases">
        <authorList>
            <person name="Varghese N."/>
            <person name="Submissions S."/>
        </authorList>
    </citation>
    <scope>NUCLEOTIDE SEQUENCE [LARGE SCALE GENOMIC DNA]</scope>
    <source>
        <strain evidence="3">Jip14</strain>
    </source>
</reference>
<sequence>MKEEKDYIRDLAEIRSMMERTSKFLSLSGWAGIMAGCYALIGAYIAHQFHDFNPGQLDYDATVSGKGYASISGVLVLAVSILILAIGTAIFLSYKKANKRGEKAWNATSKRLLASMSVPLVSGGVLILVLIANGLIGLIAPLTLLFYGLALYNASRFTYAEVRTLGLIEIGLGLISAYFIGYGLLFWALGFGLLHIIYGIYLHYKYER</sequence>
<feature type="transmembrane region" description="Helical" evidence="1">
    <location>
        <begin position="67"/>
        <end position="92"/>
    </location>
</feature>
<dbReference type="EMBL" id="FNZR01000014">
    <property type="protein sequence ID" value="SEL92753.1"/>
    <property type="molecule type" value="Genomic_DNA"/>
</dbReference>
<evidence type="ECO:0000313" key="2">
    <source>
        <dbReference type="EMBL" id="SEL92753.1"/>
    </source>
</evidence>
<keyword evidence="3" id="KW-1185">Reference proteome</keyword>
<evidence type="ECO:0000313" key="3">
    <source>
        <dbReference type="Proteomes" id="UP000198916"/>
    </source>
</evidence>
<dbReference type="AlphaFoldDB" id="A0A1H7U6Z3"/>
<dbReference type="RefSeq" id="WP_090609152.1">
    <property type="nucleotide sequence ID" value="NZ_FNZR01000014.1"/>
</dbReference>
<dbReference type="OrthoDB" id="1120881at2"/>
<dbReference type="STRING" id="332977.SAMN05421740_1145"/>
<keyword evidence="1" id="KW-0472">Membrane</keyword>
<accession>A0A1H7U6Z3</accession>
<organism evidence="2 3">
    <name type="scientific">Parapedobacter koreensis</name>
    <dbReference type="NCBI Taxonomy" id="332977"/>
    <lineage>
        <taxon>Bacteria</taxon>
        <taxon>Pseudomonadati</taxon>
        <taxon>Bacteroidota</taxon>
        <taxon>Sphingobacteriia</taxon>
        <taxon>Sphingobacteriales</taxon>
        <taxon>Sphingobacteriaceae</taxon>
        <taxon>Parapedobacter</taxon>
    </lineage>
</organism>
<evidence type="ECO:0000256" key="1">
    <source>
        <dbReference type="SAM" id="Phobius"/>
    </source>
</evidence>
<feature type="transmembrane region" description="Helical" evidence="1">
    <location>
        <begin position="186"/>
        <end position="204"/>
    </location>
</feature>